<evidence type="ECO:0000256" key="2">
    <source>
        <dbReference type="ARBA" id="ARBA00022737"/>
    </source>
</evidence>
<keyword evidence="2" id="KW-0677">Repeat</keyword>
<proteinExistence type="inferred from homology"/>
<name>A0A914E9A3_9BILA</name>
<dbReference type="AlphaFoldDB" id="A0A914E9A3"/>
<dbReference type="WBParaSite" id="ACRNAN_scaffold6211.g17202.t1">
    <property type="protein sequence ID" value="ACRNAN_scaffold6211.g17202.t1"/>
    <property type="gene ID" value="ACRNAN_scaffold6211.g17202"/>
</dbReference>
<dbReference type="GO" id="GO:0016208">
    <property type="term" value="F:AMP binding"/>
    <property type="evidence" value="ECO:0007669"/>
    <property type="project" value="TreeGrafter"/>
</dbReference>
<organism evidence="4 5">
    <name type="scientific">Acrobeloides nanus</name>
    <dbReference type="NCBI Taxonomy" id="290746"/>
    <lineage>
        <taxon>Eukaryota</taxon>
        <taxon>Metazoa</taxon>
        <taxon>Ecdysozoa</taxon>
        <taxon>Nematoda</taxon>
        <taxon>Chromadorea</taxon>
        <taxon>Rhabditida</taxon>
        <taxon>Tylenchina</taxon>
        <taxon>Cephalobomorpha</taxon>
        <taxon>Cephaloboidea</taxon>
        <taxon>Cephalobidae</taxon>
        <taxon>Acrobeloides</taxon>
    </lineage>
</organism>
<evidence type="ECO:0000313" key="4">
    <source>
        <dbReference type="Proteomes" id="UP000887540"/>
    </source>
</evidence>
<dbReference type="GO" id="GO:0019887">
    <property type="term" value="F:protein kinase regulator activity"/>
    <property type="evidence" value="ECO:0007669"/>
    <property type="project" value="TreeGrafter"/>
</dbReference>
<dbReference type="GO" id="GO:0005737">
    <property type="term" value="C:cytoplasm"/>
    <property type="evidence" value="ECO:0007669"/>
    <property type="project" value="TreeGrafter"/>
</dbReference>
<sequence>MPESIKFRKRYSSNPGVSENDIHKALLIPRPKSGSDFSEANENHGVETIVFDHPEVVYKNFMQALSCYNIIPNASKIVVMDTELQARKAFFALVANSVRAAPLWNNETQEFVGMLTITDFIQILCKYYVKNGEKDRIHEIEEHKISTWKKVLEESGHGKKFINISPWTR</sequence>
<keyword evidence="3" id="KW-0129">CBS domain</keyword>
<evidence type="ECO:0000256" key="3">
    <source>
        <dbReference type="ARBA" id="ARBA00023122"/>
    </source>
</evidence>
<dbReference type="Gene3D" id="3.10.580.10">
    <property type="entry name" value="CBS-domain"/>
    <property type="match status" value="1"/>
</dbReference>
<dbReference type="GO" id="GO:0019901">
    <property type="term" value="F:protein kinase binding"/>
    <property type="evidence" value="ECO:0007669"/>
    <property type="project" value="TreeGrafter"/>
</dbReference>
<dbReference type="Proteomes" id="UP000887540">
    <property type="component" value="Unplaced"/>
</dbReference>
<evidence type="ECO:0000313" key="5">
    <source>
        <dbReference type="WBParaSite" id="ACRNAN_scaffold6211.g17202.t1"/>
    </source>
</evidence>
<evidence type="ECO:0000256" key="1">
    <source>
        <dbReference type="ARBA" id="ARBA00006750"/>
    </source>
</evidence>
<keyword evidence="4" id="KW-1185">Reference proteome</keyword>
<dbReference type="InterPro" id="IPR046342">
    <property type="entry name" value="CBS_dom_sf"/>
</dbReference>
<accession>A0A914E9A3</accession>
<reference evidence="5" key="1">
    <citation type="submission" date="2022-11" db="UniProtKB">
        <authorList>
            <consortium name="WormBaseParasite"/>
        </authorList>
    </citation>
    <scope>IDENTIFICATION</scope>
</reference>
<dbReference type="PANTHER" id="PTHR13780">
    <property type="entry name" value="AMP-ACTIVATED PROTEIN KINASE, GAMMA REGULATORY SUBUNIT"/>
    <property type="match status" value="1"/>
</dbReference>
<protein>
    <submittedName>
        <fullName evidence="5">Uncharacterized protein</fullName>
    </submittedName>
</protein>
<comment type="similarity">
    <text evidence="1">Belongs to the 5'-AMP-activated protein kinase gamma subunit family.</text>
</comment>
<dbReference type="PANTHER" id="PTHR13780:SF35">
    <property type="entry name" value="LD22662P"/>
    <property type="match status" value="1"/>
</dbReference>
<dbReference type="GO" id="GO:0005634">
    <property type="term" value="C:nucleus"/>
    <property type="evidence" value="ECO:0007669"/>
    <property type="project" value="TreeGrafter"/>
</dbReference>
<dbReference type="GO" id="GO:0031588">
    <property type="term" value="C:nucleotide-activated protein kinase complex"/>
    <property type="evidence" value="ECO:0007669"/>
    <property type="project" value="TreeGrafter"/>
</dbReference>
<dbReference type="SUPFAM" id="SSF54631">
    <property type="entry name" value="CBS-domain pair"/>
    <property type="match status" value="1"/>
</dbReference>
<dbReference type="InterPro" id="IPR050511">
    <property type="entry name" value="AMPK_gamma/SDS23_families"/>
</dbReference>